<reference evidence="6" key="1">
    <citation type="journal article" date="2019" name="Plant Biotechnol. J.">
        <title>Genome sequencing of the Australian wild diploid species Gossypium australe highlights disease resistance and delayed gland morphogenesis.</title>
        <authorList>
            <person name="Cai Y."/>
            <person name="Cai X."/>
            <person name="Wang Q."/>
            <person name="Wang P."/>
            <person name="Zhang Y."/>
            <person name="Cai C."/>
            <person name="Xu Y."/>
            <person name="Wang K."/>
            <person name="Zhou Z."/>
            <person name="Wang C."/>
            <person name="Geng S."/>
            <person name="Li B."/>
            <person name="Dong Q."/>
            <person name="Hou Y."/>
            <person name="Wang H."/>
            <person name="Ai P."/>
            <person name="Liu Z."/>
            <person name="Yi F."/>
            <person name="Sun M."/>
            <person name="An G."/>
            <person name="Cheng J."/>
            <person name="Zhang Y."/>
            <person name="Shi Q."/>
            <person name="Xie Y."/>
            <person name="Shi X."/>
            <person name="Chang Y."/>
            <person name="Huang F."/>
            <person name="Chen Y."/>
            <person name="Hong S."/>
            <person name="Mi L."/>
            <person name="Sun Q."/>
            <person name="Zhang L."/>
            <person name="Zhou B."/>
            <person name="Peng R."/>
            <person name="Zhang X."/>
            <person name="Liu F."/>
        </authorList>
    </citation>
    <scope>NUCLEOTIDE SEQUENCE [LARGE SCALE GENOMIC DNA]</scope>
    <source>
        <strain evidence="6">cv. PA1801</strain>
    </source>
</reference>
<dbReference type="PANTHER" id="PTHR33669:SF1">
    <property type="entry name" value="PROTEIN NIM1-INTERACTING 1"/>
    <property type="match status" value="1"/>
</dbReference>
<accession>A0A5B6UWC8</accession>
<comment type="similarity">
    <text evidence="2">Belongs to the NPR1-interactor family.</text>
</comment>
<dbReference type="Proteomes" id="UP000325315">
    <property type="component" value="Unassembled WGS sequence"/>
</dbReference>
<sequence>MERGKSKAYVNGEDEEQEDEKMEEFFALIRNFQEARDRRRNELKQMETKTKTMKGENKVRRLNNNEQPSWVPSFEWADFNEEIEFRKPPIIYPTPYNGDDDVLLIFLRNAGNGKSIKIVTMICFPKTISKLEEMKGFEG</sequence>
<dbReference type="AlphaFoldDB" id="A0A5B6UWC8"/>
<comment type="caution">
    <text evidence="5">The sequence shown here is derived from an EMBL/GenBank/DDBJ whole genome shotgun (WGS) entry which is preliminary data.</text>
</comment>
<evidence type="ECO:0000256" key="2">
    <source>
        <dbReference type="ARBA" id="ARBA00009937"/>
    </source>
</evidence>
<evidence type="ECO:0000313" key="6">
    <source>
        <dbReference type="Proteomes" id="UP000325315"/>
    </source>
</evidence>
<evidence type="ECO:0000256" key="3">
    <source>
        <dbReference type="ARBA" id="ARBA00023242"/>
    </source>
</evidence>
<dbReference type="Pfam" id="PF15699">
    <property type="entry name" value="NPR1_interact"/>
    <property type="match status" value="1"/>
</dbReference>
<name>A0A5B6UWC8_9ROSI</name>
<dbReference type="EMBL" id="SMMG02000009">
    <property type="protein sequence ID" value="KAA3462401.1"/>
    <property type="molecule type" value="Genomic_DNA"/>
</dbReference>
<proteinExistence type="inferred from homology"/>
<dbReference type="PANTHER" id="PTHR33669">
    <property type="entry name" value="PROTEIN NEGATIVE REGULATOR OF RESISTANCE"/>
    <property type="match status" value="1"/>
</dbReference>
<comment type="subcellular location">
    <subcellularLocation>
        <location evidence="1">Nucleus</location>
    </subcellularLocation>
</comment>
<feature type="region of interest" description="Disordered" evidence="4">
    <location>
        <begin position="1"/>
        <end position="20"/>
    </location>
</feature>
<dbReference type="GO" id="GO:0005634">
    <property type="term" value="C:nucleus"/>
    <property type="evidence" value="ECO:0007669"/>
    <property type="project" value="UniProtKB-SubCell"/>
</dbReference>
<protein>
    <submittedName>
        <fullName evidence="5">Protein NIM1-INTERACTING 1-like</fullName>
    </submittedName>
</protein>
<keyword evidence="6" id="KW-1185">Reference proteome</keyword>
<evidence type="ECO:0000313" key="5">
    <source>
        <dbReference type="EMBL" id="KAA3462401.1"/>
    </source>
</evidence>
<dbReference type="InterPro" id="IPR031425">
    <property type="entry name" value="NPR1/NH1-interacting"/>
</dbReference>
<evidence type="ECO:0000256" key="1">
    <source>
        <dbReference type="ARBA" id="ARBA00004123"/>
    </source>
</evidence>
<dbReference type="OrthoDB" id="1110691at2759"/>
<organism evidence="5 6">
    <name type="scientific">Gossypium australe</name>
    <dbReference type="NCBI Taxonomy" id="47621"/>
    <lineage>
        <taxon>Eukaryota</taxon>
        <taxon>Viridiplantae</taxon>
        <taxon>Streptophyta</taxon>
        <taxon>Embryophyta</taxon>
        <taxon>Tracheophyta</taxon>
        <taxon>Spermatophyta</taxon>
        <taxon>Magnoliopsida</taxon>
        <taxon>eudicotyledons</taxon>
        <taxon>Gunneridae</taxon>
        <taxon>Pentapetalae</taxon>
        <taxon>rosids</taxon>
        <taxon>malvids</taxon>
        <taxon>Malvales</taxon>
        <taxon>Malvaceae</taxon>
        <taxon>Malvoideae</taxon>
        <taxon>Gossypium</taxon>
    </lineage>
</organism>
<gene>
    <name evidence="5" type="ORF">EPI10_028888</name>
</gene>
<keyword evidence="3" id="KW-0539">Nucleus</keyword>
<evidence type="ECO:0000256" key="4">
    <source>
        <dbReference type="SAM" id="MobiDB-lite"/>
    </source>
</evidence>
<dbReference type="GO" id="GO:0010112">
    <property type="term" value="P:regulation of systemic acquired resistance"/>
    <property type="evidence" value="ECO:0007669"/>
    <property type="project" value="InterPro"/>
</dbReference>